<feature type="region of interest" description="Disordered" evidence="4">
    <location>
        <begin position="298"/>
        <end position="488"/>
    </location>
</feature>
<keyword evidence="7" id="KW-1185">Reference proteome</keyword>
<feature type="region of interest" description="Disordered" evidence="4">
    <location>
        <begin position="151"/>
        <end position="186"/>
    </location>
</feature>
<dbReference type="EMBL" id="BRYB01006642">
    <property type="protein sequence ID" value="GMI54037.1"/>
    <property type="molecule type" value="Genomic_DNA"/>
</dbReference>
<feature type="compositionally biased region" description="Acidic residues" evidence="4">
    <location>
        <begin position="386"/>
        <end position="396"/>
    </location>
</feature>
<dbReference type="Gene3D" id="3.30.40.100">
    <property type="match status" value="1"/>
</dbReference>
<dbReference type="Pfam" id="PF07496">
    <property type="entry name" value="zf-CW"/>
    <property type="match status" value="1"/>
</dbReference>
<feature type="compositionally biased region" description="Basic and acidic residues" evidence="4">
    <location>
        <begin position="306"/>
        <end position="330"/>
    </location>
</feature>
<feature type="compositionally biased region" description="Low complexity" evidence="4">
    <location>
        <begin position="397"/>
        <end position="421"/>
    </location>
</feature>
<evidence type="ECO:0000259" key="5">
    <source>
        <dbReference type="Pfam" id="PF07496"/>
    </source>
</evidence>
<gene>
    <name evidence="6" type="ORF">TeGR_g10322</name>
</gene>
<dbReference type="InterPro" id="IPR011124">
    <property type="entry name" value="Znf_CW"/>
</dbReference>
<reference evidence="6 7" key="1">
    <citation type="journal article" date="2023" name="Commun. Biol.">
        <title>Genome analysis of Parmales, the sister group of diatoms, reveals the evolutionary specialization of diatoms from phago-mixotrophs to photoautotrophs.</title>
        <authorList>
            <person name="Ban H."/>
            <person name="Sato S."/>
            <person name="Yoshikawa S."/>
            <person name="Yamada K."/>
            <person name="Nakamura Y."/>
            <person name="Ichinomiya M."/>
            <person name="Sato N."/>
            <person name="Blanc-Mathieu R."/>
            <person name="Endo H."/>
            <person name="Kuwata A."/>
            <person name="Ogata H."/>
        </authorList>
    </citation>
    <scope>NUCLEOTIDE SEQUENCE [LARGE SCALE GENOMIC DNA]</scope>
</reference>
<evidence type="ECO:0000313" key="6">
    <source>
        <dbReference type="EMBL" id="GMI54037.1"/>
    </source>
</evidence>
<keyword evidence="3" id="KW-0862">Zinc</keyword>
<evidence type="ECO:0000256" key="2">
    <source>
        <dbReference type="ARBA" id="ARBA00022771"/>
    </source>
</evidence>
<protein>
    <recommendedName>
        <fullName evidence="5">CW-type domain-containing protein</fullName>
    </recommendedName>
</protein>
<sequence length="488" mass="52955">MPPHLTAADLPDTWYCSMNSWDPKNARCEAKENEADKNIKTDYTILSTQAAAAGKLSYRHLIFNTAPGRAFSEKSRATDSVFAETNLEGEIDPLYSSSAMFVAGTGIGKAKAADVAETTFLSLSLKAHSIKDLWEAHDEFAEEGAAALAEKKRRESEELAHKRAAEKKKRREEEGGGEAEDEEDAADEVAEIELIAAASPQFRTFTQLVLFALGDKVLAPHHALLEVQLRRYRDDEEHNFLRTSATLKKVEQALQYLETTGVVEKIEGRQQGERLFESSTTRYRAIITVDEKLARSKSLKVRKPWRQNEERVREANVEENDALEKRADRKERKKRTKDRNGNSPTPTPRSRYARGGSSSAVADGREEPAEAIGDRIGAPPPVPSLDGDDDEEEGDDWVVVQGEEAPAEPEVAGVEAAAASEVEAKATPDVPQETAPVEEMQVGEEAGGETAQEEPGGGGEGEEEAGGADTGAAAPPEVADADMGGADA</sequence>
<evidence type="ECO:0000256" key="1">
    <source>
        <dbReference type="ARBA" id="ARBA00022723"/>
    </source>
</evidence>
<evidence type="ECO:0000313" key="7">
    <source>
        <dbReference type="Proteomes" id="UP001165060"/>
    </source>
</evidence>
<feature type="compositionally biased region" description="Acidic residues" evidence="4">
    <location>
        <begin position="175"/>
        <end position="186"/>
    </location>
</feature>
<evidence type="ECO:0000256" key="3">
    <source>
        <dbReference type="ARBA" id="ARBA00022833"/>
    </source>
</evidence>
<feature type="compositionally biased region" description="Low complexity" evidence="4">
    <location>
        <begin position="349"/>
        <end position="360"/>
    </location>
</feature>
<name>A0ABQ6NBN4_9STRA</name>
<organism evidence="6 7">
    <name type="scientific">Tetraparma gracilis</name>
    <dbReference type="NCBI Taxonomy" id="2962635"/>
    <lineage>
        <taxon>Eukaryota</taxon>
        <taxon>Sar</taxon>
        <taxon>Stramenopiles</taxon>
        <taxon>Ochrophyta</taxon>
        <taxon>Bolidophyceae</taxon>
        <taxon>Parmales</taxon>
        <taxon>Triparmaceae</taxon>
        <taxon>Tetraparma</taxon>
    </lineage>
</organism>
<keyword evidence="2" id="KW-0863">Zinc-finger</keyword>
<evidence type="ECO:0000256" key="4">
    <source>
        <dbReference type="SAM" id="MobiDB-lite"/>
    </source>
</evidence>
<keyword evidence="1" id="KW-0479">Metal-binding</keyword>
<comment type="caution">
    <text evidence="6">The sequence shown here is derived from an EMBL/GenBank/DDBJ whole genome shotgun (WGS) entry which is preliminary data.</text>
</comment>
<feature type="compositionally biased region" description="Basic and acidic residues" evidence="4">
    <location>
        <begin position="151"/>
        <end position="163"/>
    </location>
</feature>
<dbReference type="Proteomes" id="UP001165060">
    <property type="component" value="Unassembled WGS sequence"/>
</dbReference>
<proteinExistence type="predicted"/>
<accession>A0ABQ6NBN4</accession>
<feature type="domain" description="CW-type" evidence="5">
    <location>
        <begin position="2"/>
        <end position="33"/>
    </location>
</feature>